<evidence type="ECO:0000313" key="2">
    <source>
        <dbReference type="EMBL" id="KLI64909.1"/>
    </source>
</evidence>
<comment type="caution">
    <text evidence="2">The sequence shown here is derived from an EMBL/GenBank/DDBJ whole genome shotgun (WGS) entry which is preliminary data.</text>
</comment>
<dbReference type="OrthoDB" id="9990719at2"/>
<keyword evidence="3" id="KW-1185">Reference proteome</keyword>
<sequence length="179" mass="18811">MTIQPNSDQVFLNLQKSQALAKPSCIVALLRAVAAGTLVGGGPFTVVTILVALDLGPSNDVLSRLTLAFAPIVIAVPLVLAGMLMIGLPTTRILRARRAERLKAYLAVGALGGVLFGLIATAFYGDSVGWEALGIFGAAGLVAGLTASFVWARHRMRLLSDANTPQPEPRTNPIHDLLF</sequence>
<keyword evidence="1" id="KW-0472">Membrane</keyword>
<name>A0A0H0XRE8_9SPHN</name>
<reference evidence="2 3" key="1">
    <citation type="submission" date="2015-04" db="EMBL/GenBank/DDBJ databases">
        <title>The draft genome sequence of Erythrobacter marinus HWDM-33.</title>
        <authorList>
            <person name="Zhuang L."/>
            <person name="Liu Y."/>
            <person name="Shao Z."/>
        </authorList>
    </citation>
    <scope>NUCLEOTIDE SEQUENCE [LARGE SCALE GENOMIC DNA]</scope>
    <source>
        <strain evidence="2 3">HWDM-33</strain>
    </source>
</reference>
<dbReference type="RefSeq" id="WP_047092777.1">
    <property type="nucleotide sequence ID" value="NZ_LBHU01000001.1"/>
</dbReference>
<proteinExistence type="predicted"/>
<evidence type="ECO:0000313" key="3">
    <source>
        <dbReference type="Proteomes" id="UP000053455"/>
    </source>
</evidence>
<accession>A0A0H0XRE8</accession>
<keyword evidence="1" id="KW-0812">Transmembrane</keyword>
<feature type="transmembrane region" description="Helical" evidence="1">
    <location>
        <begin position="65"/>
        <end position="90"/>
    </location>
</feature>
<feature type="transmembrane region" description="Helical" evidence="1">
    <location>
        <begin position="26"/>
        <end position="53"/>
    </location>
</feature>
<dbReference type="EMBL" id="LBHU01000001">
    <property type="protein sequence ID" value="KLI64909.1"/>
    <property type="molecule type" value="Genomic_DNA"/>
</dbReference>
<dbReference type="Proteomes" id="UP000053455">
    <property type="component" value="Unassembled WGS sequence"/>
</dbReference>
<dbReference type="AlphaFoldDB" id="A0A0H0XRE8"/>
<feature type="transmembrane region" description="Helical" evidence="1">
    <location>
        <begin position="102"/>
        <end position="124"/>
    </location>
</feature>
<gene>
    <name evidence="2" type="ORF">AAV99_05255</name>
</gene>
<keyword evidence="1" id="KW-1133">Transmembrane helix</keyword>
<feature type="transmembrane region" description="Helical" evidence="1">
    <location>
        <begin position="130"/>
        <end position="152"/>
    </location>
</feature>
<evidence type="ECO:0000256" key="1">
    <source>
        <dbReference type="SAM" id="Phobius"/>
    </source>
</evidence>
<dbReference type="STRING" id="874156.GCA_001021555_00225"/>
<dbReference type="PATRIC" id="fig|874156.12.peg.1089"/>
<protein>
    <submittedName>
        <fullName evidence="2">Uncharacterized protein</fullName>
    </submittedName>
</protein>
<organism evidence="2 3">
    <name type="scientific">Aurantiacibacter marinus</name>
    <dbReference type="NCBI Taxonomy" id="874156"/>
    <lineage>
        <taxon>Bacteria</taxon>
        <taxon>Pseudomonadati</taxon>
        <taxon>Pseudomonadota</taxon>
        <taxon>Alphaproteobacteria</taxon>
        <taxon>Sphingomonadales</taxon>
        <taxon>Erythrobacteraceae</taxon>
        <taxon>Aurantiacibacter</taxon>
    </lineage>
</organism>